<keyword evidence="1 2" id="KW-0694">RNA-binding</keyword>
<feature type="domain" description="RRM" evidence="4">
    <location>
        <begin position="17"/>
        <end position="87"/>
    </location>
</feature>
<dbReference type="SMART" id="SM00360">
    <property type="entry name" value="RRM"/>
    <property type="match status" value="1"/>
</dbReference>
<dbReference type="PROSITE" id="PS50102">
    <property type="entry name" value="RRM"/>
    <property type="match status" value="1"/>
</dbReference>
<organism evidence="5 6">
    <name type="scientific">Molorchus minor</name>
    <dbReference type="NCBI Taxonomy" id="1323400"/>
    <lineage>
        <taxon>Eukaryota</taxon>
        <taxon>Metazoa</taxon>
        <taxon>Ecdysozoa</taxon>
        <taxon>Arthropoda</taxon>
        <taxon>Hexapoda</taxon>
        <taxon>Insecta</taxon>
        <taxon>Pterygota</taxon>
        <taxon>Neoptera</taxon>
        <taxon>Endopterygota</taxon>
        <taxon>Coleoptera</taxon>
        <taxon>Polyphaga</taxon>
        <taxon>Cucujiformia</taxon>
        <taxon>Chrysomeloidea</taxon>
        <taxon>Cerambycidae</taxon>
        <taxon>Lamiinae</taxon>
        <taxon>Monochamini</taxon>
        <taxon>Molorchus</taxon>
    </lineage>
</organism>
<dbReference type="InterPro" id="IPR000504">
    <property type="entry name" value="RRM_dom"/>
</dbReference>
<dbReference type="Proteomes" id="UP001162164">
    <property type="component" value="Unassembled WGS sequence"/>
</dbReference>
<evidence type="ECO:0000256" key="1">
    <source>
        <dbReference type="ARBA" id="ARBA00022884"/>
    </source>
</evidence>
<name>A0ABQ9JL66_9CUCU</name>
<keyword evidence="6" id="KW-1185">Reference proteome</keyword>
<feature type="region of interest" description="Disordered" evidence="3">
    <location>
        <begin position="88"/>
        <end position="210"/>
    </location>
</feature>
<evidence type="ECO:0000259" key="4">
    <source>
        <dbReference type="PROSITE" id="PS50102"/>
    </source>
</evidence>
<accession>A0ABQ9JL66</accession>
<feature type="compositionally biased region" description="Low complexity" evidence="3">
    <location>
        <begin position="99"/>
        <end position="110"/>
    </location>
</feature>
<dbReference type="SUPFAM" id="SSF54928">
    <property type="entry name" value="RNA-binding domain, RBD"/>
    <property type="match status" value="1"/>
</dbReference>
<evidence type="ECO:0000256" key="3">
    <source>
        <dbReference type="SAM" id="MobiDB-lite"/>
    </source>
</evidence>
<proteinExistence type="predicted"/>
<dbReference type="PANTHER" id="PTHR23295:SF6">
    <property type="entry name" value="NEOSIN, ISOFORM A"/>
    <property type="match status" value="1"/>
</dbReference>
<protein>
    <recommendedName>
        <fullName evidence="4">RRM domain-containing protein</fullName>
    </recommendedName>
</protein>
<dbReference type="InterPro" id="IPR052600">
    <property type="entry name" value="Nuc_rcpt_coact/corep"/>
</dbReference>
<dbReference type="InterPro" id="IPR012677">
    <property type="entry name" value="Nucleotide-bd_a/b_plait_sf"/>
</dbReference>
<feature type="region of interest" description="Disordered" evidence="3">
    <location>
        <begin position="437"/>
        <end position="465"/>
    </location>
</feature>
<dbReference type="PANTHER" id="PTHR23295">
    <property type="entry name" value="NUCLEAR RECEPTOR COACTIVATOR 5-RELATED"/>
    <property type="match status" value="1"/>
</dbReference>
<dbReference type="InterPro" id="IPR036621">
    <property type="entry name" value="Anticodon-bd_dom_sf"/>
</dbReference>
<dbReference type="Pfam" id="PF00076">
    <property type="entry name" value="RRM_1"/>
    <property type="match status" value="1"/>
</dbReference>
<sequence>MYRKDKQFMKNPATAGSRIYVGAISKTVIPNDLEEKFKPHGNILGLVLNNGFGFIQYETEAEAQAAIKNENGCMFHGRKLVVKQALSDRTKPGGGGNQGNQKQDFNNQQKPAPPPNQSPRQNVPPQKTPPPPPATTQHSTPPQEALKPPDREHEFDDENMEEDRLNIRPPGPPPHDDRGRKNFRNQRGGDVRGRSKERGNPFMDRFEPPQKMDMYRDRTSLTSGEMGGIGIICRLRELDLIHLCWMHPLHQTRMIVKSLWYLKPSQFIEQKLKNLGLIVDLLFPNEDVPIGKVLANISSRGCLYAILVMPQNEENRSLTLNILHGVAQEHRNMPIEDALILLSRNFEGYMKGEQAPPEFPGQNITDRHPGNMQMLLNLLAENRQISTTQYDKLLKYLQDRREMQQEFEVAEGIQPESENSDPKQVELQSRIMNILNKSDDVPIPQSITASEPPPPPTSQAPILKDPTVQKALDSLLLGDMFKSRSSN</sequence>
<dbReference type="InterPro" id="IPR035979">
    <property type="entry name" value="RBD_domain_sf"/>
</dbReference>
<dbReference type="EMBL" id="JAPWTJ010000461">
    <property type="protein sequence ID" value="KAJ8978230.1"/>
    <property type="molecule type" value="Genomic_DNA"/>
</dbReference>
<evidence type="ECO:0000313" key="6">
    <source>
        <dbReference type="Proteomes" id="UP001162164"/>
    </source>
</evidence>
<feature type="compositionally biased region" description="Basic and acidic residues" evidence="3">
    <location>
        <begin position="187"/>
        <end position="210"/>
    </location>
</feature>
<comment type="caution">
    <text evidence="5">The sequence shown here is derived from an EMBL/GenBank/DDBJ whole genome shotgun (WGS) entry which is preliminary data.</text>
</comment>
<dbReference type="SUPFAM" id="SSF52954">
    <property type="entry name" value="Class II aaRS ABD-related"/>
    <property type="match status" value="1"/>
</dbReference>
<dbReference type="Gene3D" id="3.30.70.330">
    <property type="match status" value="1"/>
</dbReference>
<reference evidence="5" key="1">
    <citation type="journal article" date="2023" name="Insect Mol. Biol.">
        <title>Genome sequencing provides insights into the evolution of gene families encoding plant cell wall-degrading enzymes in longhorned beetles.</title>
        <authorList>
            <person name="Shin N.R."/>
            <person name="Okamura Y."/>
            <person name="Kirsch R."/>
            <person name="Pauchet Y."/>
        </authorList>
    </citation>
    <scope>NUCLEOTIDE SEQUENCE</scope>
    <source>
        <strain evidence="5">MMC_N1</strain>
    </source>
</reference>
<evidence type="ECO:0000313" key="5">
    <source>
        <dbReference type="EMBL" id="KAJ8978230.1"/>
    </source>
</evidence>
<gene>
    <name evidence="5" type="ORF">NQ317_016381</name>
</gene>
<dbReference type="Gene3D" id="3.40.50.800">
    <property type="entry name" value="Anticodon-binding domain"/>
    <property type="match status" value="1"/>
</dbReference>
<evidence type="ECO:0000256" key="2">
    <source>
        <dbReference type="PROSITE-ProRule" id="PRU00176"/>
    </source>
</evidence>